<feature type="transmembrane region" description="Helical" evidence="2">
    <location>
        <begin position="43"/>
        <end position="60"/>
    </location>
</feature>
<dbReference type="Gene3D" id="3.30.479.30">
    <property type="entry name" value="Band 7 domain"/>
    <property type="match status" value="1"/>
</dbReference>
<keyword evidence="5" id="KW-1185">Reference proteome</keyword>
<keyword evidence="2" id="KW-0812">Transmembrane</keyword>
<evidence type="ECO:0000259" key="3">
    <source>
        <dbReference type="SMART" id="SM00244"/>
    </source>
</evidence>
<dbReference type="Proteomes" id="UP000199021">
    <property type="component" value="Unassembled WGS sequence"/>
</dbReference>
<evidence type="ECO:0000313" key="5">
    <source>
        <dbReference type="Proteomes" id="UP000199021"/>
    </source>
</evidence>
<dbReference type="CDD" id="cd03401">
    <property type="entry name" value="SPFH_prohibitin"/>
    <property type="match status" value="1"/>
</dbReference>
<dbReference type="AlphaFoldDB" id="A0A1H9DIG3"/>
<dbReference type="InterPro" id="IPR000163">
    <property type="entry name" value="Prohibitin"/>
</dbReference>
<sequence length="311" mass="34638">MGDNPSLLFYLSIAPAFCAPKTGGREKGYLSSNNRRNMNQKKFMTYGIIGFFLLVALLMFSNATFVTIDSGERGVIFRPFSTGLDKANIYPPGFHVVAPWNDMYVYEVRERQLEEEMEVLSSNGLNIKVDITARIRPNFGQVGDLHENFGREYVDRLVRPEVRSAVRQVIGKFTPEELYSTKRDEVETLISENLSKVLATNFIDLQAVLIRDIELPEKVRTAIEEKLEAEQGSLKYEYILTREKQEAERRLIEAQAKADANAILSASLSDKILQDKGIEATLELAKSPNSKVIVVGGEGGGGLPLILGGGN</sequence>
<dbReference type="GO" id="GO:0016020">
    <property type="term" value="C:membrane"/>
    <property type="evidence" value="ECO:0007669"/>
    <property type="project" value="UniProtKB-SubCell"/>
</dbReference>
<name>A0A1H9DIG3_9BACT</name>
<dbReference type="SUPFAM" id="SSF117892">
    <property type="entry name" value="Band 7/SPFH domain"/>
    <property type="match status" value="1"/>
</dbReference>
<dbReference type="PRINTS" id="PR00679">
    <property type="entry name" value="PROHIBITIN"/>
</dbReference>
<comment type="subcellular location">
    <subcellularLocation>
        <location evidence="1">Membrane</location>
        <topology evidence="1">Single-pass membrane protein</topology>
    </subcellularLocation>
</comment>
<keyword evidence="2" id="KW-0472">Membrane</keyword>
<accession>A0A1H9DIG3</accession>
<dbReference type="STRING" id="478744.SAMN05444359_10619"/>
<dbReference type="InterPro" id="IPR036013">
    <property type="entry name" value="Band_7/SPFH_dom_sf"/>
</dbReference>
<organism evidence="4 5">
    <name type="scientific">Neolewinella agarilytica</name>
    <dbReference type="NCBI Taxonomy" id="478744"/>
    <lineage>
        <taxon>Bacteria</taxon>
        <taxon>Pseudomonadati</taxon>
        <taxon>Bacteroidota</taxon>
        <taxon>Saprospiria</taxon>
        <taxon>Saprospirales</taxon>
        <taxon>Lewinellaceae</taxon>
        <taxon>Neolewinella</taxon>
    </lineage>
</organism>
<dbReference type="InterPro" id="IPR001107">
    <property type="entry name" value="Band_7"/>
</dbReference>
<gene>
    <name evidence="4" type="ORF">SAMN05444359_10619</name>
</gene>
<dbReference type="Pfam" id="PF01145">
    <property type="entry name" value="Band_7"/>
    <property type="match status" value="1"/>
</dbReference>
<dbReference type="PANTHER" id="PTHR23222:SF0">
    <property type="entry name" value="PROHIBITIN 1"/>
    <property type="match status" value="1"/>
</dbReference>
<evidence type="ECO:0000256" key="1">
    <source>
        <dbReference type="ARBA" id="ARBA00004167"/>
    </source>
</evidence>
<dbReference type="SMART" id="SM00244">
    <property type="entry name" value="PHB"/>
    <property type="match status" value="1"/>
</dbReference>
<proteinExistence type="predicted"/>
<dbReference type="InParanoid" id="A0A1H9DIG3"/>
<reference evidence="5" key="1">
    <citation type="submission" date="2016-10" db="EMBL/GenBank/DDBJ databases">
        <authorList>
            <person name="Varghese N."/>
            <person name="Submissions S."/>
        </authorList>
    </citation>
    <scope>NUCLEOTIDE SEQUENCE [LARGE SCALE GENOMIC DNA]</scope>
    <source>
        <strain evidence="5">DSM 24740</strain>
    </source>
</reference>
<dbReference type="EMBL" id="FOFB01000006">
    <property type="protein sequence ID" value="SEQ13254.1"/>
    <property type="molecule type" value="Genomic_DNA"/>
</dbReference>
<keyword evidence="2" id="KW-1133">Transmembrane helix</keyword>
<evidence type="ECO:0000256" key="2">
    <source>
        <dbReference type="SAM" id="Phobius"/>
    </source>
</evidence>
<dbReference type="PANTHER" id="PTHR23222">
    <property type="entry name" value="PROHIBITIN"/>
    <property type="match status" value="1"/>
</dbReference>
<protein>
    <submittedName>
        <fullName evidence="4">SPFH domain, Band 7 family protein</fullName>
    </submittedName>
</protein>
<feature type="domain" description="Band 7" evidence="3">
    <location>
        <begin position="63"/>
        <end position="227"/>
    </location>
</feature>
<evidence type="ECO:0000313" key="4">
    <source>
        <dbReference type="EMBL" id="SEQ13254.1"/>
    </source>
</evidence>